<keyword evidence="2" id="KW-1185">Reference proteome</keyword>
<dbReference type="SUPFAM" id="SSF53335">
    <property type="entry name" value="S-adenosyl-L-methionine-dependent methyltransferases"/>
    <property type="match status" value="1"/>
</dbReference>
<protein>
    <recommendedName>
        <fullName evidence="3">Methyltransferase domain-containing protein</fullName>
    </recommendedName>
</protein>
<dbReference type="InterPro" id="IPR029063">
    <property type="entry name" value="SAM-dependent_MTases_sf"/>
</dbReference>
<reference evidence="1 2" key="1">
    <citation type="journal article" date="2019" name="Int. J. Syst. Evol. Microbiol.">
        <title>The Global Catalogue of Microorganisms (GCM) 10K type strain sequencing project: providing services to taxonomists for standard genome sequencing and annotation.</title>
        <authorList>
            <consortium name="The Broad Institute Genomics Platform"/>
            <consortium name="The Broad Institute Genome Sequencing Center for Infectious Disease"/>
            <person name="Wu L."/>
            <person name="Ma J."/>
        </authorList>
    </citation>
    <scope>NUCLEOTIDE SEQUENCE [LARGE SCALE GENOMIC DNA]</scope>
    <source>
        <strain evidence="1 2">YIM 94188</strain>
    </source>
</reference>
<dbReference type="EMBL" id="JBHSXH010000015">
    <property type="protein sequence ID" value="MFC6825998.1"/>
    <property type="molecule type" value="Genomic_DNA"/>
</dbReference>
<evidence type="ECO:0000313" key="2">
    <source>
        <dbReference type="Proteomes" id="UP001596408"/>
    </source>
</evidence>
<comment type="caution">
    <text evidence="1">The sequence shown here is derived from an EMBL/GenBank/DDBJ whole genome shotgun (WGS) entry which is preliminary data.</text>
</comment>
<organism evidence="1 2">
    <name type="scientific">Halopelagius fulvigenes</name>
    <dbReference type="NCBI Taxonomy" id="1198324"/>
    <lineage>
        <taxon>Archaea</taxon>
        <taxon>Methanobacteriati</taxon>
        <taxon>Methanobacteriota</taxon>
        <taxon>Stenosarchaea group</taxon>
        <taxon>Halobacteria</taxon>
        <taxon>Halobacteriales</taxon>
        <taxon>Haloferacaceae</taxon>
    </lineage>
</organism>
<dbReference type="AlphaFoldDB" id="A0ABD5TZG3"/>
<gene>
    <name evidence="1" type="ORF">ACFQEV_13495</name>
</gene>
<proteinExistence type="predicted"/>
<dbReference type="RefSeq" id="WP_379696936.1">
    <property type="nucleotide sequence ID" value="NZ_JBHSXH010000015.1"/>
</dbReference>
<dbReference type="Gene3D" id="3.40.50.150">
    <property type="entry name" value="Vaccinia Virus protein VP39"/>
    <property type="match status" value="1"/>
</dbReference>
<dbReference type="Proteomes" id="UP001596408">
    <property type="component" value="Unassembled WGS sequence"/>
</dbReference>
<evidence type="ECO:0008006" key="3">
    <source>
        <dbReference type="Google" id="ProtNLM"/>
    </source>
</evidence>
<evidence type="ECO:0000313" key="1">
    <source>
        <dbReference type="EMBL" id="MFC6825998.1"/>
    </source>
</evidence>
<accession>A0ABD5TZG3</accession>
<name>A0ABD5TZG3_9EURY</name>
<sequence length="297" mass="32663">MPPTLPQTYSYTRYLRAQESIDDAALHRPTLDRFRAELDRLAEQSANPLRIVDAGGGIGSMCRRLLQWGVLPENVTYVVLDADPETVRIGCETVRRWVGESDREATWESEDRLYLPASSTTVRFVADDAFRHLDARTYDVLVGHAFAGTIDLPDGLSALLDGVESGGVCYFPMTFDGQTAFRPSGDDDATRAILDAYHASMSLDGGSAQFGGALLDAVVEADAELLSAGGSDRVVSPPYEGEQAYFLHYLLRRVERAVGDDVNDDAVRRWVGGKHRAIAEEELTYLAQNVDVLFRVA</sequence>